<accession>A0A0B0MSL5</accession>
<dbReference type="EMBL" id="JRRC01270459">
    <property type="protein sequence ID" value="KHG02494.1"/>
    <property type="molecule type" value="Genomic_DNA"/>
</dbReference>
<dbReference type="Proteomes" id="UP000032142">
    <property type="component" value="Unassembled WGS sequence"/>
</dbReference>
<comment type="caution">
    <text evidence="1">The sequence shown here is derived from an EMBL/GenBank/DDBJ whole genome shotgun (WGS) entry which is preliminary data.</text>
</comment>
<protein>
    <submittedName>
        <fullName evidence="1">Uncharacterized protein</fullName>
    </submittedName>
</protein>
<reference evidence="2" key="1">
    <citation type="submission" date="2014-09" db="EMBL/GenBank/DDBJ databases">
        <authorList>
            <person name="Mudge J."/>
            <person name="Ramaraj T."/>
            <person name="Lindquist I.E."/>
            <person name="Bharti A.K."/>
            <person name="Sundararajan A."/>
            <person name="Cameron C.T."/>
            <person name="Woodward J.E."/>
            <person name="May G.D."/>
            <person name="Brubaker C."/>
            <person name="Broadhvest J."/>
            <person name="Wilkins T.A."/>
        </authorList>
    </citation>
    <scope>NUCLEOTIDE SEQUENCE</scope>
    <source>
        <strain evidence="2">cv. AKA8401</strain>
    </source>
</reference>
<evidence type="ECO:0000313" key="1">
    <source>
        <dbReference type="EMBL" id="KHG02494.1"/>
    </source>
</evidence>
<dbReference type="PANTHER" id="PTHR33116">
    <property type="entry name" value="REVERSE TRANSCRIPTASE ZINC-BINDING DOMAIN-CONTAINING PROTEIN-RELATED-RELATED"/>
    <property type="match status" value="1"/>
</dbReference>
<sequence length="97" mass="11250">MARRVTLVQSILLTIPNYFMQTMLIPKGVCEEIEKIARWFFWGCTCFHLKLTLVGWNSICQPKSCGGLGFHHLHYRNSSFLMKIGFNLVTKDNALWV</sequence>
<keyword evidence="2" id="KW-1185">Reference proteome</keyword>
<evidence type="ECO:0000313" key="2">
    <source>
        <dbReference type="Proteomes" id="UP000032142"/>
    </source>
</evidence>
<gene>
    <name evidence="1" type="ORF">F383_02784</name>
</gene>
<dbReference type="AlphaFoldDB" id="A0A0B0MSL5"/>
<name>A0A0B0MSL5_GOSAR</name>
<dbReference type="PANTHER" id="PTHR33116:SF86">
    <property type="entry name" value="REVERSE TRANSCRIPTASE DOMAIN-CONTAINING PROTEIN"/>
    <property type="match status" value="1"/>
</dbReference>
<organism evidence="1 2">
    <name type="scientific">Gossypium arboreum</name>
    <name type="common">Tree cotton</name>
    <name type="synonym">Gossypium nanking</name>
    <dbReference type="NCBI Taxonomy" id="29729"/>
    <lineage>
        <taxon>Eukaryota</taxon>
        <taxon>Viridiplantae</taxon>
        <taxon>Streptophyta</taxon>
        <taxon>Embryophyta</taxon>
        <taxon>Tracheophyta</taxon>
        <taxon>Spermatophyta</taxon>
        <taxon>Magnoliopsida</taxon>
        <taxon>eudicotyledons</taxon>
        <taxon>Gunneridae</taxon>
        <taxon>Pentapetalae</taxon>
        <taxon>rosids</taxon>
        <taxon>malvids</taxon>
        <taxon>Malvales</taxon>
        <taxon>Malvaceae</taxon>
        <taxon>Malvoideae</taxon>
        <taxon>Gossypium</taxon>
    </lineage>
</organism>
<proteinExistence type="predicted"/>